<accession>A0ABQ1NHG0</accession>
<feature type="transmembrane region" description="Helical" evidence="1">
    <location>
        <begin position="91"/>
        <end position="110"/>
    </location>
</feature>
<feature type="transmembrane region" description="Helical" evidence="1">
    <location>
        <begin position="65"/>
        <end position="85"/>
    </location>
</feature>
<keyword evidence="1" id="KW-1133">Transmembrane helix</keyword>
<feature type="transmembrane region" description="Helical" evidence="1">
    <location>
        <begin position="122"/>
        <end position="144"/>
    </location>
</feature>
<keyword evidence="3" id="KW-1185">Reference proteome</keyword>
<dbReference type="RefSeq" id="WP_062444997.1">
    <property type="nucleotide sequence ID" value="NZ_BMCJ01000001.1"/>
</dbReference>
<name>A0ABQ1NHG0_9BACI</name>
<sequence length="150" mass="16791">MAFIIIAGFILPWVTGVYLYKKAPKIFYTTAPITALIAVVLNQAGIHLGLWEVNHMPNIMLLDSLFLDLGIFTIAGAWFTYILVYKRKHPILVYSLFIGGMVTLEGLALLQGTLSYAQEWSFIYTILMYIGGFLAIGAISRLLIKLNVYP</sequence>
<evidence type="ECO:0000313" key="2">
    <source>
        <dbReference type="EMBL" id="GGC77350.1"/>
    </source>
</evidence>
<proteinExistence type="predicted"/>
<protein>
    <submittedName>
        <fullName evidence="2">Uncharacterized protein</fullName>
    </submittedName>
</protein>
<evidence type="ECO:0000256" key="1">
    <source>
        <dbReference type="SAM" id="Phobius"/>
    </source>
</evidence>
<organism evidence="2 3">
    <name type="scientific">Thalassobacillus devorans</name>
    <dbReference type="NCBI Taxonomy" id="279813"/>
    <lineage>
        <taxon>Bacteria</taxon>
        <taxon>Bacillati</taxon>
        <taxon>Bacillota</taxon>
        <taxon>Bacilli</taxon>
        <taxon>Bacillales</taxon>
        <taxon>Bacillaceae</taxon>
        <taxon>Thalassobacillus</taxon>
    </lineage>
</organism>
<reference evidence="3" key="1">
    <citation type="journal article" date="2019" name="Int. J. Syst. Evol. Microbiol.">
        <title>The Global Catalogue of Microorganisms (GCM) 10K type strain sequencing project: providing services to taxonomists for standard genome sequencing and annotation.</title>
        <authorList>
            <consortium name="The Broad Institute Genomics Platform"/>
            <consortium name="The Broad Institute Genome Sequencing Center for Infectious Disease"/>
            <person name="Wu L."/>
            <person name="Ma J."/>
        </authorList>
    </citation>
    <scope>NUCLEOTIDE SEQUENCE [LARGE SCALE GENOMIC DNA]</scope>
    <source>
        <strain evidence="3">CCM 7282</strain>
    </source>
</reference>
<dbReference type="EMBL" id="BMCJ01000001">
    <property type="protein sequence ID" value="GGC77350.1"/>
    <property type="molecule type" value="Genomic_DNA"/>
</dbReference>
<dbReference type="Proteomes" id="UP000619534">
    <property type="component" value="Unassembled WGS sequence"/>
</dbReference>
<feature type="transmembrane region" description="Helical" evidence="1">
    <location>
        <begin position="26"/>
        <end position="53"/>
    </location>
</feature>
<gene>
    <name evidence="2" type="ORF">GCM10007216_04840</name>
</gene>
<keyword evidence="1" id="KW-0812">Transmembrane</keyword>
<comment type="caution">
    <text evidence="2">The sequence shown here is derived from an EMBL/GenBank/DDBJ whole genome shotgun (WGS) entry which is preliminary data.</text>
</comment>
<evidence type="ECO:0000313" key="3">
    <source>
        <dbReference type="Proteomes" id="UP000619534"/>
    </source>
</evidence>
<keyword evidence="1" id="KW-0472">Membrane</keyword>